<evidence type="ECO:0000256" key="2">
    <source>
        <dbReference type="SAM" id="MobiDB-lite"/>
    </source>
</evidence>
<feature type="region of interest" description="Disordered" evidence="2">
    <location>
        <begin position="1156"/>
        <end position="1202"/>
    </location>
</feature>
<dbReference type="PANTHER" id="PTHR22826">
    <property type="entry name" value="RHO GUANINE EXCHANGE FACTOR-RELATED"/>
    <property type="match status" value="1"/>
</dbReference>
<dbReference type="Pfam" id="PF00621">
    <property type="entry name" value="RhoGEF"/>
    <property type="match status" value="1"/>
</dbReference>
<dbReference type="RefSeq" id="XP_028150576.1">
    <property type="nucleotide sequence ID" value="XM_028294775.1"/>
</dbReference>
<feature type="compositionally biased region" description="Polar residues" evidence="2">
    <location>
        <begin position="1172"/>
        <end position="1197"/>
    </location>
</feature>
<dbReference type="OrthoDB" id="6152532at2759"/>
<dbReference type="PROSITE" id="PS50010">
    <property type="entry name" value="DH_2"/>
    <property type="match status" value="1"/>
</dbReference>
<dbReference type="Gene3D" id="1.20.900.10">
    <property type="entry name" value="Dbl homology (DH) domain"/>
    <property type="match status" value="1"/>
</dbReference>
<feature type="compositionally biased region" description="Low complexity" evidence="2">
    <location>
        <begin position="1249"/>
        <end position="1258"/>
    </location>
</feature>
<dbReference type="EnsemblMetazoa" id="XM_050643894.1">
    <property type="protein sequence ID" value="XP_050499851.1"/>
    <property type="gene ID" value="LOC114343928"/>
</dbReference>
<dbReference type="InParanoid" id="A0A6P7GKX3"/>
<dbReference type="GO" id="GO:0005737">
    <property type="term" value="C:cytoplasm"/>
    <property type="evidence" value="ECO:0007669"/>
    <property type="project" value="TreeGrafter"/>
</dbReference>
<dbReference type="GO" id="GO:0005085">
    <property type="term" value="F:guanyl-nucleotide exchange factor activity"/>
    <property type="evidence" value="ECO:0007669"/>
    <property type="project" value="UniProtKB-KW"/>
</dbReference>
<dbReference type="KEGG" id="dvv:114343928"/>
<feature type="region of interest" description="Disordered" evidence="2">
    <location>
        <begin position="775"/>
        <end position="878"/>
    </location>
</feature>
<protein>
    <submittedName>
        <fullName evidence="6">Uncharacterized protein LOC114343928 isoform X1</fullName>
    </submittedName>
</protein>
<dbReference type="GeneID" id="114343928"/>
<feature type="compositionally biased region" description="Basic and acidic residues" evidence="2">
    <location>
        <begin position="782"/>
        <end position="792"/>
    </location>
</feature>
<dbReference type="SMART" id="SM00325">
    <property type="entry name" value="RhoGEF"/>
    <property type="match status" value="1"/>
</dbReference>
<reference evidence="4" key="2">
    <citation type="submission" date="2025-05" db="UniProtKB">
        <authorList>
            <consortium name="EnsemblMetazoa"/>
        </authorList>
    </citation>
    <scope>IDENTIFICATION</scope>
</reference>
<feature type="region of interest" description="Disordered" evidence="2">
    <location>
        <begin position="1216"/>
        <end position="1265"/>
    </location>
</feature>
<dbReference type="Pfam" id="PF22697">
    <property type="entry name" value="SOS1_NGEF_PH"/>
    <property type="match status" value="2"/>
</dbReference>
<reference evidence="6" key="1">
    <citation type="submission" date="2025-04" db="UniProtKB">
        <authorList>
            <consortium name="RefSeq"/>
        </authorList>
    </citation>
    <scope>IDENTIFICATION</scope>
    <source>
        <tissue evidence="6">Whole insect</tissue>
    </source>
</reference>
<dbReference type="SUPFAM" id="SSF50729">
    <property type="entry name" value="PH domain-like"/>
    <property type="match status" value="1"/>
</dbReference>
<evidence type="ECO:0000313" key="4">
    <source>
        <dbReference type="EnsemblMetazoa" id="XP_050499851.1"/>
    </source>
</evidence>
<evidence type="ECO:0000256" key="1">
    <source>
        <dbReference type="ARBA" id="ARBA00022658"/>
    </source>
</evidence>
<dbReference type="GO" id="GO:0007411">
    <property type="term" value="P:axon guidance"/>
    <property type="evidence" value="ECO:0007669"/>
    <property type="project" value="TreeGrafter"/>
</dbReference>
<evidence type="ECO:0000259" key="3">
    <source>
        <dbReference type="PROSITE" id="PS50010"/>
    </source>
</evidence>
<dbReference type="GO" id="GO:0019898">
    <property type="term" value="C:extrinsic component of membrane"/>
    <property type="evidence" value="ECO:0007669"/>
    <property type="project" value="TreeGrafter"/>
</dbReference>
<dbReference type="InterPro" id="IPR051336">
    <property type="entry name" value="RhoGEF_Guanine_NuclExch_SF"/>
</dbReference>
<feature type="compositionally biased region" description="Polar residues" evidence="2">
    <location>
        <begin position="704"/>
        <end position="719"/>
    </location>
</feature>
<dbReference type="InterPro" id="IPR055251">
    <property type="entry name" value="SOS1_NGEF_PH"/>
</dbReference>
<feature type="domain" description="DH" evidence="3">
    <location>
        <begin position="237"/>
        <end position="410"/>
    </location>
</feature>
<keyword evidence="5" id="KW-1185">Reference proteome</keyword>
<accession>A0A6P7GKX3</accession>
<feature type="region of interest" description="Disordered" evidence="2">
    <location>
        <begin position="700"/>
        <end position="742"/>
    </location>
</feature>
<dbReference type="SUPFAM" id="SSF48065">
    <property type="entry name" value="DBL homology domain (DH-domain)"/>
    <property type="match status" value="1"/>
</dbReference>
<dbReference type="InterPro" id="IPR011993">
    <property type="entry name" value="PH-like_dom_sf"/>
</dbReference>
<organism evidence="6">
    <name type="scientific">Diabrotica virgifera virgifera</name>
    <name type="common">western corn rootworm</name>
    <dbReference type="NCBI Taxonomy" id="50390"/>
    <lineage>
        <taxon>Eukaryota</taxon>
        <taxon>Metazoa</taxon>
        <taxon>Ecdysozoa</taxon>
        <taxon>Arthropoda</taxon>
        <taxon>Hexapoda</taxon>
        <taxon>Insecta</taxon>
        <taxon>Pterygota</taxon>
        <taxon>Neoptera</taxon>
        <taxon>Endopterygota</taxon>
        <taxon>Coleoptera</taxon>
        <taxon>Polyphaga</taxon>
        <taxon>Cucujiformia</taxon>
        <taxon>Chrysomeloidea</taxon>
        <taxon>Chrysomelidae</taxon>
        <taxon>Galerucinae</taxon>
        <taxon>Diabroticina</taxon>
        <taxon>Diabroticites</taxon>
        <taxon>Diabrotica</taxon>
    </lineage>
</organism>
<feature type="compositionally biased region" description="Polar residues" evidence="2">
    <location>
        <begin position="727"/>
        <end position="737"/>
    </location>
</feature>
<evidence type="ECO:0000313" key="5">
    <source>
        <dbReference type="Proteomes" id="UP001652700"/>
    </source>
</evidence>
<feature type="compositionally biased region" description="Basic and acidic residues" evidence="2">
    <location>
        <begin position="802"/>
        <end position="813"/>
    </location>
</feature>
<sequence>MENQGHVKALCKKFESGEISAGSKNSKKRRHKFNGKLVTRSIETYKQLPDDKIDSKCRSSSTEEPSLIATKTSTEIEKRRKKILRKFDEGVANMKMDKFIKDDDTDVIDDDIGGEIDNIEYTSTNNNIEPTDGLQKNINKINKSDKDNNNILEDGNINLSVSPDLKKVELNKLANLNYSEELNYDHIYEYSPILIEEKLKFIFPDTNASSGSSLPNVATEVRQAIPRQSTRLTPEKRLHYIAKEIVETETTYCEELSKLVMLYKPYIEKNAPHDKKYLLKYLFGNIHDIYFKQVRFLTAIQDSRMDIDKILHSFIDEGTLFELYPPYFINRRKAEGVIKEFDHLLKGLHEYYNTSVEFTAYLLLPLNRLSKYVLFLKDILKQLKKLERPTEVCQIALDIVETQMRNGNDGIAIDSIKNCPLKRTDYGYFKQRERFNISNKYKKEAFVFLFENVVVFTTADPYELETFNYEGSINMKDLSMESVKDLTITLKDFEKCKNSKDPKEFTYILEAKNINIWSVWKRDLEIMLWEQLSDAKATTPTLSSSVSLIDINTLKTRLDKDKQEQPIDNFSCSDANSILSSPISKGEFGYFKAKAKFLLTKPVKQDVVVLLFENYVIITFEDATNTNFYHYYNSIKMTNLLMTYEDDNRIQLMDFAKSKEKVITSNYTYVIKALNKATWELWKKMLGSLLLDQFFQNRERHGTTDPTPTRSLSFSVKSQNSEEENQKISSPIPSLRSTKNENDRKLEDAEIYVNDSILPTSNTIIKALNSEFTRTLPNPRSVKGDKDKKLKEVASPLPNPRSRKDDNDRKLEEVTSPLPKPSTKDIKMDGGYMNLSPIPNIPSRSTKPQEIKSELGPSIPPLPRSRTVSEDNSSQTENQEKISINYMNLPPVPPRLLNDGAKTKEDIYMNQPQLPPRLKKDDVKIKEVSMNFMNLPPVPPRLIKDNEKASSILPLSIPRKSVKNNLDSREDQETEYGYLENIMPTPSRNVERKASLKELNDIHATYEMEEASSNTNITTPIVKKDLLTKENEFEISQLITNIPINNIDLGPFQKKQLFTILEPIKSEGILFLFKNLLIITTVDDISENVRYHSSIEVMNLNVTFPEENKICLKDFSEYSNLDKHSQTSCLLAVESSEIWKEWKSIFENVTQTRIESRTGTLRKPPLPLPRISSRTNSTDNGTEHQQSSEINPSSTGEIYSDLNGEDSSEDIYAVSDNEAVPPQLPPRLITLDDKKETPPLLPARVTQLASSKTAPAATKSEKDDVSNRPISLEMDFGILIQKSPIDMKFYGDFQMMEKFKIKKPFKMECVVFLFKSIIIFTFSEEVSSQSTFFINDNKHPQYCYYDCIFTKDVRVCCLDDHTLELTDFTKINETKNAAKYTFILESKKKGIIQKWNSAIEDILWYEWKVTKENAQKLIRSKTSVSSSGKKLKSSDLKNQIKTYTNEQIQSIKYSGLKKHDYGMFKMKSTFYIMEPIEAQGLVFLFDNVIVFTVRDEETPGSFHSIGYIKLDYLHVEDYETYLLVLSDTQKSKKKLDAVPTSYVLKAENLITWQTWKLHLRKILS</sequence>
<dbReference type="InterPro" id="IPR000219">
    <property type="entry name" value="DH_dom"/>
</dbReference>
<proteinExistence type="predicted"/>
<name>A0A6P7GKX3_DIAVI</name>
<keyword evidence="1" id="KW-0344">Guanine-nucleotide releasing factor</keyword>
<evidence type="ECO:0000313" key="6">
    <source>
        <dbReference type="RefSeq" id="XP_028150576.1"/>
    </source>
</evidence>
<dbReference type="PANTHER" id="PTHR22826:SF106">
    <property type="entry name" value="TRIO, ISOFORM A"/>
    <property type="match status" value="1"/>
</dbReference>
<dbReference type="Gene3D" id="2.30.29.30">
    <property type="entry name" value="Pleckstrin-homology domain (PH domain)/Phosphotyrosine-binding domain (PTB)"/>
    <property type="match status" value="3"/>
</dbReference>
<dbReference type="Proteomes" id="UP001652700">
    <property type="component" value="Unplaced"/>
</dbReference>
<dbReference type="InterPro" id="IPR035899">
    <property type="entry name" value="DBL_dom_sf"/>
</dbReference>
<dbReference type="RefSeq" id="XP_050499851.1">
    <property type="nucleotide sequence ID" value="XM_050643894.1"/>
</dbReference>
<gene>
    <name evidence="6" type="primary">LOC114343928</name>
</gene>